<dbReference type="InterPro" id="IPR000210">
    <property type="entry name" value="BTB/POZ_dom"/>
</dbReference>
<dbReference type="Pfam" id="PF07534">
    <property type="entry name" value="TLD"/>
    <property type="match status" value="1"/>
</dbReference>
<evidence type="ECO:0000313" key="3">
    <source>
        <dbReference type="EMBL" id="GBC06585.1"/>
    </source>
</evidence>
<feature type="domain" description="BTB" evidence="1">
    <location>
        <begin position="206"/>
        <end position="269"/>
    </location>
</feature>
<dbReference type="PROSITE" id="PS51886">
    <property type="entry name" value="TLDC"/>
    <property type="match status" value="1"/>
</dbReference>
<evidence type="ECO:0008006" key="5">
    <source>
        <dbReference type="Google" id="ProtNLM"/>
    </source>
</evidence>
<dbReference type="Pfam" id="PF00651">
    <property type="entry name" value="BTB"/>
    <property type="match status" value="1"/>
</dbReference>
<dbReference type="PROSITE" id="PS50097">
    <property type="entry name" value="BTB"/>
    <property type="match status" value="1"/>
</dbReference>
<dbReference type="EMBL" id="BEXD01004086">
    <property type="protein sequence ID" value="GBC06585.1"/>
    <property type="molecule type" value="Genomic_DNA"/>
</dbReference>
<evidence type="ECO:0000259" key="2">
    <source>
        <dbReference type="PROSITE" id="PS51886"/>
    </source>
</evidence>
<gene>
    <name evidence="3" type="ORF">RclHR1_06940002</name>
</gene>
<accession>A0A2Z6S6W8</accession>
<dbReference type="SMART" id="SM00584">
    <property type="entry name" value="TLDc"/>
    <property type="match status" value="1"/>
</dbReference>
<proteinExistence type="predicted"/>
<dbReference type="Gene3D" id="3.30.710.10">
    <property type="entry name" value="Potassium Channel Kv1.1, Chain A"/>
    <property type="match status" value="1"/>
</dbReference>
<evidence type="ECO:0000313" key="4">
    <source>
        <dbReference type="Proteomes" id="UP000247702"/>
    </source>
</evidence>
<keyword evidence="4" id="KW-1185">Reference proteome</keyword>
<protein>
    <recommendedName>
        <fullName evidence="5">BTB domain-containing protein</fullName>
    </recommendedName>
</protein>
<dbReference type="InterPro" id="IPR011333">
    <property type="entry name" value="SKP1/BTB/POZ_sf"/>
</dbReference>
<dbReference type="CDD" id="cd18186">
    <property type="entry name" value="BTB_POZ_ZBTB_KLHL-like"/>
    <property type="match status" value="1"/>
</dbReference>
<dbReference type="Proteomes" id="UP000247702">
    <property type="component" value="Unassembled WGS sequence"/>
</dbReference>
<dbReference type="AlphaFoldDB" id="A0A2Z6S6W8"/>
<organism evidence="3 4">
    <name type="scientific">Rhizophagus clarus</name>
    <dbReference type="NCBI Taxonomy" id="94130"/>
    <lineage>
        <taxon>Eukaryota</taxon>
        <taxon>Fungi</taxon>
        <taxon>Fungi incertae sedis</taxon>
        <taxon>Mucoromycota</taxon>
        <taxon>Glomeromycotina</taxon>
        <taxon>Glomeromycetes</taxon>
        <taxon>Glomerales</taxon>
        <taxon>Glomeraceae</taxon>
        <taxon>Rhizophagus</taxon>
    </lineage>
</organism>
<comment type="caution">
    <text evidence="3">The sequence shown here is derived from an EMBL/GenBank/DDBJ whole genome shotgun (WGS) entry which is preliminary data.</text>
</comment>
<dbReference type="SUPFAM" id="SSF54695">
    <property type="entry name" value="POZ domain"/>
    <property type="match status" value="1"/>
</dbReference>
<feature type="domain" description="TLDc" evidence="2">
    <location>
        <begin position="323"/>
        <end position="495"/>
    </location>
</feature>
<name>A0A2Z6S6W8_9GLOM</name>
<sequence length="498" mass="58605">MFIRWELYGSHSMAKMIFRLPNNYIYLSDILRRLFYFFDRNVSHLKINFLLNFLKMNNYYWIVAQHSGRFLTLKVALPVIVLKQSNILRNLRMTQTLIVNSGFLMADLSSIKNLALCSMFVKVRNIKNATQIIQYNKGSPEPINNQEWDYNYEDNTIRLRSNRKFVLDVWCKGQDDATIIVLYELMAFLPNLSQDLLGILDDDEYYNVTIEVGNDPNVKIFRAHKVILNYRSPYFRKILSANKEKNNGTLVHIKLPNILPETFEMILGFHNLTSKEFLDRVFPYKKVLPKELYVELLREFLDNTKTSSKAIPRMSKLKNFDSEIITLRHVKTISKWIKRLEITDELATSIEFKLLFRGSHDGFYPAKFHEICDNQSHTVIIVKVEGNNEILGGYNPIAWKSDNIYGTIEDSFIFSFNNINRNENCILSRVIDKKHATDNRCYCGPSFGDGDLIIWGFDLQKLRNYCRSSKKSYEKPIRETEDVFFIEEYEVFRLIFKS</sequence>
<reference evidence="3 4" key="1">
    <citation type="submission" date="2017-11" db="EMBL/GenBank/DDBJ databases">
        <title>The genome of Rhizophagus clarus HR1 reveals common genetic basis of auxotrophy among arbuscular mycorrhizal fungi.</title>
        <authorList>
            <person name="Kobayashi Y."/>
        </authorList>
    </citation>
    <scope>NUCLEOTIDE SEQUENCE [LARGE SCALE GENOMIC DNA]</scope>
    <source>
        <strain evidence="3 4">HR1</strain>
    </source>
</reference>
<dbReference type="InterPro" id="IPR006571">
    <property type="entry name" value="TLDc_dom"/>
</dbReference>
<evidence type="ECO:0000259" key="1">
    <source>
        <dbReference type="PROSITE" id="PS50097"/>
    </source>
</evidence>